<feature type="compositionally biased region" description="Low complexity" evidence="1">
    <location>
        <begin position="781"/>
        <end position="793"/>
    </location>
</feature>
<feature type="region of interest" description="Disordered" evidence="1">
    <location>
        <begin position="661"/>
        <end position="692"/>
    </location>
</feature>
<organism evidence="3 4">
    <name type="scientific">Effrenium voratum</name>
    <dbReference type="NCBI Taxonomy" id="2562239"/>
    <lineage>
        <taxon>Eukaryota</taxon>
        <taxon>Sar</taxon>
        <taxon>Alveolata</taxon>
        <taxon>Dinophyceae</taxon>
        <taxon>Suessiales</taxon>
        <taxon>Symbiodiniaceae</taxon>
        <taxon>Effrenium</taxon>
    </lineage>
</organism>
<feature type="region of interest" description="Disordered" evidence="1">
    <location>
        <begin position="732"/>
        <end position="908"/>
    </location>
</feature>
<feature type="compositionally biased region" description="Basic and acidic residues" evidence="1">
    <location>
        <begin position="878"/>
        <end position="893"/>
    </location>
</feature>
<feature type="compositionally biased region" description="Basic and acidic residues" evidence="1">
    <location>
        <begin position="860"/>
        <end position="870"/>
    </location>
</feature>
<feature type="transmembrane region" description="Helical" evidence="2">
    <location>
        <begin position="697"/>
        <end position="721"/>
    </location>
</feature>
<proteinExistence type="predicted"/>
<evidence type="ECO:0000313" key="4">
    <source>
        <dbReference type="Proteomes" id="UP001178507"/>
    </source>
</evidence>
<comment type="caution">
    <text evidence="3">The sequence shown here is derived from an EMBL/GenBank/DDBJ whole genome shotgun (WGS) entry which is preliminary data.</text>
</comment>
<reference evidence="3" key="1">
    <citation type="submission" date="2023-08" db="EMBL/GenBank/DDBJ databases">
        <authorList>
            <person name="Chen Y."/>
            <person name="Shah S."/>
            <person name="Dougan E. K."/>
            <person name="Thang M."/>
            <person name="Chan C."/>
        </authorList>
    </citation>
    <scope>NUCLEOTIDE SEQUENCE</scope>
</reference>
<feature type="compositionally biased region" description="Basic and acidic residues" evidence="1">
    <location>
        <begin position="821"/>
        <end position="831"/>
    </location>
</feature>
<keyword evidence="2" id="KW-0472">Membrane</keyword>
<keyword evidence="2" id="KW-1133">Transmembrane helix</keyword>
<dbReference type="EMBL" id="CAUJNA010000453">
    <property type="protein sequence ID" value="CAJ1377316.1"/>
    <property type="molecule type" value="Genomic_DNA"/>
</dbReference>
<evidence type="ECO:0000256" key="2">
    <source>
        <dbReference type="SAM" id="Phobius"/>
    </source>
</evidence>
<keyword evidence="2" id="KW-0812">Transmembrane</keyword>
<gene>
    <name evidence="3" type="ORF">EVOR1521_LOCUS6148</name>
</gene>
<evidence type="ECO:0000313" key="3">
    <source>
        <dbReference type="EMBL" id="CAJ1377316.1"/>
    </source>
</evidence>
<dbReference type="Proteomes" id="UP001178507">
    <property type="component" value="Unassembled WGS sequence"/>
</dbReference>
<dbReference type="AlphaFoldDB" id="A0AA36HYA4"/>
<feature type="compositionally biased region" description="Low complexity" evidence="1">
    <location>
        <begin position="737"/>
        <end position="770"/>
    </location>
</feature>
<sequence>MAGARQLQDRSCPVFAVQGVPDFAGDCQCQASQPYCFQDGRKLCVRSDGRFDLHYFAVSCQTCLCQETLENDGSSEPGSQSTCASAAGAEDLVAVPDSAGLCYCPGGRPLCISTPGETLGCLAAGTWGSDTTAPASSTESNLAAFPAGCPADSCVCRAMCPSFSEQSFADRLGDCACPSSAPLCHEDNMQGCRSATGSISRAYFASSCSGCECVEHVEGQCDIRSCLDTTDCIFSICRDCDICQGITRCPTPAGESTITLPDWSGNCKCNGGEVCYEAGSITPGCPIAPSGRSQFSFQVTCMDCVCGEAPEASGGGVKCPKFARDNLPGFSGDCVCPDDMPDCYKNGLRWCFRTDGQRDLHYFDPGCLDCECRAALQLNSTDEVKPCPGFAKFPVSNPFQNCICPDEQPVCIQADGAAAPGRAGPYCRAAQGWDSSTEFRHDCASCSCVVMDGEGSRLRDFAPEELVSGDDYVRIDVAFDIRLVNTQNSLQDWSLVSAGVLLSEPSRQAVASSAAYAVGFHVPVLGLCEDLTNVAGRTVDGGDYEDVRIHRLFAKLGVMFAEQRNSSTGRRLAASHHHVRSLQSLSVKPLSQLTLNEREQLLSLSTVFRPGLFGQMLELEMQMILNETSNWHPSPGLIQAPRVSVSRAVVTSDLQGLPVLEVTGPLEPTPPQTENLQASPGFEPEVPEQQGDGGENLMSLVIVGIVVGSLLIGLPLLCCFARRLRRCIRRRRGQKEGSGSPRSPGGSPRGSPRSPRGSPRSPRGSPRSPGQLASPRSARNAPPTTAAQQATTPKSPGGQQAGTSPAAKASSVKITLAEPKSVFDKAKRKESQEEDLAWRQKMKQKTSSAAASAAITADEESGKGTREKKSIMGRMRGRGKDKDKAKDKEKDKQSSNQSPRGGSPRSPR</sequence>
<name>A0AA36HYA4_9DINO</name>
<accession>A0AA36HYA4</accession>
<keyword evidence="4" id="KW-1185">Reference proteome</keyword>
<evidence type="ECO:0000256" key="1">
    <source>
        <dbReference type="SAM" id="MobiDB-lite"/>
    </source>
</evidence>
<protein>
    <submittedName>
        <fullName evidence="3">Uncharacterized protein</fullName>
    </submittedName>
</protein>